<dbReference type="InterPro" id="IPR003710">
    <property type="entry name" value="ApbA"/>
</dbReference>
<dbReference type="Gene3D" id="3.40.50.720">
    <property type="entry name" value="NAD(P)-binding Rossmann-like Domain"/>
    <property type="match status" value="1"/>
</dbReference>
<keyword evidence="5 10" id="KW-0566">Pantothenate biosynthesis</keyword>
<comment type="pathway">
    <text evidence="1 10">Cofactor biosynthesis; (R)-pantothenate biosynthesis; (R)-pantoate from 3-methyl-2-oxobutanoate: step 2/2.</text>
</comment>
<evidence type="ECO:0000259" key="12">
    <source>
        <dbReference type="Pfam" id="PF08546"/>
    </source>
</evidence>
<keyword evidence="14" id="KW-1185">Reference proteome</keyword>
<dbReference type="UniPathway" id="UPA00028">
    <property type="reaction ID" value="UER00004"/>
</dbReference>
<dbReference type="PATRIC" id="fig|1632867.3.peg.2044"/>
<evidence type="ECO:0000256" key="5">
    <source>
        <dbReference type="ARBA" id="ARBA00022655"/>
    </source>
</evidence>
<feature type="domain" description="Ketopantoate reductase N-terminal" evidence="11">
    <location>
        <begin position="6"/>
        <end position="155"/>
    </location>
</feature>
<dbReference type="Pfam" id="PF08546">
    <property type="entry name" value="ApbA_C"/>
    <property type="match status" value="1"/>
</dbReference>
<dbReference type="InterPro" id="IPR008927">
    <property type="entry name" value="6-PGluconate_DH-like_C_sf"/>
</dbReference>
<dbReference type="Proteomes" id="UP000033684">
    <property type="component" value="Unassembled WGS sequence"/>
</dbReference>
<evidence type="ECO:0000256" key="4">
    <source>
        <dbReference type="ARBA" id="ARBA00019465"/>
    </source>
</evidence>
<dbReference type="InterPro" id="IPR036291">
    <property type="entry name" value="NAD(P)-bd_dom_sf"/>
</dbReference>
<dbReference type="InterPro" id="IPR013752">
    <property type="entry name" value="KPA_reductase"/>
</dbReference>
<dbReference type="EC" id="1.1.1.169" evidence="3 10"/>
<accession>A0A0F3IJH0</accession>
<sequence length="308" mass="33522">MPANKVLIIGAGALGAFYGSLLAKAGAEVAMVCRSDYAHVLNTGFVINSYQWGQYVFKPHQVLRTVQDYQDTADYVVLCTKVLPELNRVELLRPVVAETSTIVFIQNGVAIEAELSHAFPEHEIISGLAFICCNRIEPGKIEHLAYGRLTLGSVKNAVSPATEQLVGLFQQAGATCVASANIIAERWVKCLWNAAFNPLSVLSGGLSTLAIIQTQEQLVRHIMLDVLKVANACGYRLGLELIETNIANTHAMPAYKTSMLLDYERGQPMETEAILGNAVRAGQAANIETPYLATLYALMKLTELRLSK</sequence>
<dbReference type="SUPFAM" id="SSF51735">
    <property type="entry name" value="NAD(P)-binding Rossmann-fold domains"/>
    <property type="match status" value="1"/>
</dbReference>
<dbReference type="GO" id="GO:0015940">
    <property type="term" value="P:pantothenate biosynthetic process"/>
    <property type="evidence" value="ECO:0007669"/>
    <property type="project" value="UniProtKB-UniPathway"/>
</dbReference>
<dbReference type="InterPro" id="IPR013332">
    <property type="entry name" value="KPR_N"/>
</dbReference>
<comment type="catalytic activity">
    <reaction evidence="9 10">
        <text>(R)-pantoate + NADP(+) = 2-dehydropantoate + NADPH + H(+)</text>
        <dbReference type="Rhea" id="RHEA:16233"/>
        <dbReference type="ChEBI" id="CHEBI:11561"/>
        <dbReference type="ChEBI" id="CHEBI:15378"/>
        <dbReference type="ChEBI" id="CHEBI:15980"/>
        <dbReference type="ChEBI" id="CHEBI:57783"/>
        <dbReference type="ChEBI" id="CHEBI:58349"/>
        <dbReference type="EC" id="1.1.1.169"/>
    </reaction>
</comment>
<dbReference type="OrthoDB" id="6530772at2"/>
<proteinExistence type="inferred from homology"/>
<dbReference type="NCBIfam" id="TIGR00745">
    <property type="entry name" value="apbA_panE"/>
    <property type="match status" value="1"/>
</dbReference>
<gene>
    <name evidence="13" type="ORF">VZ94_16255</name>
</gene>
<comment type="caution">
    <text evidence="13">The sequence shown here is derived from an EMBL/GenBank/DDBJ whole genome shotgun (WGS) entry which is preliminary data.</text>
</comment>
<keyword evidence="7 10" id="KW-0560">Oxidoreductase</keyword>
<protein>
    <recommendedName>
        <fullName evidence="4 10">2-dehydropantoate 2-reductase</fullName>
        <ecNumber evidence="3 10">1.1.1.169</ecNumber>
    </recommendedName>
    <alternativeName>
        <fullName evidence="8 10">Ketopantoate reductase</fullName>
    </alternativeName>
</protein>
<evidence type="ECO:0000256" key="7">
    <source>
        <dbReference type="ARBA" id="ARBA00023002"/>
    </source>
</evidence>
<evidence type="ECO:0000256" key="2">
    <source>
        <dbReference type="ARBA" id="ARBA00007870"/>
    </source>
</evidence>
<name>A0A0F3IJH0_9GAMM</name>
<comment type="function">
    <text evidence="10">Catalyzes the NADPH-dependent reduction of ketopantoate into pantoic acid.</text>
</comment>
<evidence type="ECO:0000256" key="1">
    <source>
        <dbReference type="ARBA" id="ARBA00004994"/>
    </source>
</evidence>
<evidence type="ECO:0000259" key="11">
    <source>
        <dbReference type="Pfam" id="PF02558"/>
    </source>
</evidence>
<dbReference type="PRINTS" id="PR00420">
    <property type="entry name" value="RNGMNOXGNASE"/>
</dbReference>
<evidence type="ECO:0000256" key="3">
    <source>
        <dbReference type="ARBA" id="ARBA00013014"/>
    </source>
</evidence>
<evidence type="ECO:0000313" key="13">
    <source>
        <dbReference type="EMBL" id="KJV05694.1"/>
    </source>
</evidence>
<dbReference type="EMBL" id="LAJX01000187">
    <property type="protein sequence ID" value="KJV05694.1"/>
    <property type="molecule type" value="Genomic_DNA"/>
</dbReference>
<dbReference type="RefSeq" id="WP_045780026.1">
    <property type="nucleotide sequence ID" value="NZ_LAJX01000187.1"/>
</dbReference>
<dbReference type="Gene3D" id="1.10.1040.10">
    <property type="entry name" value="N-(1-d-carboxylethyl)-l-norvaline Dehydrogenase, domain 2"/>
    <property type="match status" value="1"/>
</dbReference>
<evidence type="ECO:0000256" key="6">
    <source>
        <dbReference type="ARBA" id="ARBA00022857"/>
    </source>
</evidence>
<feature type="domain" description="Ketopantoate reductase C-terminal" evidence="12">
    <location>
        <begin position="181"/>
        <end position="301"/>
    </location>
</feature>
<keyword evidence="6 10" id="KW-0521">NADP</keyword>
<dbReference type="SUPFAM" id="SSF48179">
    <property type="entry name" value="6-phosphogluconate dehydrogenase C-terminal domain-like"/>
    <property type="match status" value="1"/>
</dbReference>
<organism evidence="13 14">
    <name type="scientific">Methylocucumis oryzae</name>
    <dbReference type="NCBI Taxonomy" id="1632867"/>
    <lineage>
        <taxon>Bacteria</taxon>
        <taxon>Pseudomonadati</taxon>
        <taxon>Pseudomonadota</taxon>
        <taxon>Gammaproteobacteria</taxon>
        <taxon>Methylococcales</taxon>
        <taxon>Methylococcaceae</taxon>
        <taxon>Methylocucumis</taxon>
    </lineage>
</organism>
<dbReference type="PANTHER" id="PTHR21708:SF26">
    <property type="entry name" value="2-DEHYDROPANTOATE 2-REDUCTASE"/>
    <property type="match status" value="1"/>
</dbReference>
<dbReference type="GO" id="GO:0005737">
    <property type="term" value="C:cytoplasm"/>
    <property type="evidence" value="ECO:0007669"/>
    <property type="project" value="TreeGrafter"/>
</dbReference>
<evidence type="ECO:0000256" key="9">
    <source>
        <dbReference type="ARBA" id="ARBA00048793"/>
    </source>
</evidence>
<reference evidence="14" key="1">
    <citation type="submission" date="2015-03" db="EMBL/GenBank/DDBJ databases">
        <title>Draft genome sequence of a novel methanotroph (Sn10-6) isolated from flooded ricefield rhizosphere in India.</title>
        <authorList>
            <person name="Pandit P.S."/>
            <person name="Pore S.D."/>
            <person name="Arora P."/>
            <person name="Kapse N.G."/>
            <person name="Dhakephalkar P.K."/>
            <person name="Rahalkar M.C."/>
        </authorList>
    </citation>
    <scope>NUCLEOTIDE SEQUENCE [LARGE SCALE GENOMIC DNA]</scope>
    <source>
        <strain evidence="14">Sn10-6</strain>
    </source>
</reference>
<dbReference type="GO" id="GO:0008677">
    <property type="term" value="F:2-dehydropantoate 2-reductase activity"/>
    <property type="evidence" value="ECO:0007669"/>
    <property type="project" value="UniProtKB-EC"/>
</dbReference>
<dbReference type="InterPro" id="IPR051402">
    <property type="entry name" value="KPR-Related"/>
</dbReference>
<dbReference type="AlphaFoldDB" id="A0A0F3IJH0"/>
<dbReference type="PANTHER" id="PTHR21708">
    <property type="entry name" value="PROBABLE 2-DEHYDROPANTOATE 2-REDUCTASE"/>
    <property type="match status" value="1"/>
</dbReference>
<reference evidence="13 14" key="2">
    <citation type="journal article" date="2016" name="Microb. Ecol.">
        <title>Genome Characteristics of a Novel Type I Methanotroph (Sn10-6) Isolated from a Flooded Indian Rice Field.</title>
        <authorList>
            <person name="Rahalkar M.C."/>
            <person name="Pandit P.S."/>
            <person name="Dhakephalkar P.K."/>
            <person name="Pore S."/>
            <person name="Arora P."/>
            <person name="Kapse N."/>
        </authorList>
    </citation>
    <scope>NUCLEOTIDE SEQUENCE [LARGE SCALE GENOMIC DNA]</scope>
    <source>
        <strain evidence="13 14">Sn10-6</strain>
    </source>
</reference>
<evidence type="ECO:0000256" key="8">
    <source>
        <dbReference type="ARBA" id="ARBA00032024"/>
    </source>
</evidence>
<dbReference type="FunFam" id="1.10.1040.10:FF:000017">
    <property type="entry name" value="2-dehydropantoate 2-reductase"/>
    <property type="match status" value="1"/>
</dbReference>
<evidence type="ECO:0000313" key="14">
    <source>
        <dbReference type="Proteomes" id="UP000033684"/>
    </source>
</evidence>
<comment type="similarity">
    <text evidence="2 10">Belongs to the ketopantoate reductase family.</text>
</comment>
<evidence type="ECO:0000256" key="10">
    <source>
        <dbReference type="RuleBase" id="RU362068"/>
    </source>
</evidence>
<dbReference type="Pfam" id="PF02558">
    <property type="entry name" value="ApbA"/>
    <property type="match status" value="1"/>
</dbReference>
<dbReference type="InterPro" id="IPR013328">
    <property type="entry name" value="6PGD_dom2"/>
</dbReference>